<dbReference type="PRINTS" id="PR00932">
    <property type="entry name" value="AMINO1PTASE"/>
</dbReference>
<dbReference type="EMBL" id="JAOQKE010000002">
    <property type="protein sequence ID" value="MCU6724187.1"/>
    <property type="molecule type" value="Genomic_DNA"/>
</dbReference>
<evidence type="ECO:0000256" key="8">
    <source>
        <dbReference type="ARBA" id="ARBA00023049"/>
    </source>
</evidence>
<dbReference type="Proteomes" id="UP001652338">
    <property type="component" value="Unassembled WGS sequence"/>
</dbReference>
<dbReference type="RefSeq" id="WP_262653476.1">
    <property type="nucleotide sequence ID" value="NZ_JAOQKE010000002.1"/>
</dbReference>
<keyword evidence="4 9" id="KW-0645">Protease</keyword>
<dbReference type="GO" id="GO:0004177">
    <property type="term" value="F:aminopeptidase activity"/>
    <property type="evidence" value="ECO:0007669"/>
    <property type="project" value="UniProtKB-KW"/>
</dbReference>
<evidence type="ECO:0000256" key="5">
    <source>
        <dbReference type="ARBA" id="ARBA00022723"/>
    </source>
</evidence>
<evidence type="ECO:0000256" key="1">
    <source>
        <dbReference type="ARBA" id="ARBA00001947"/>
    </source>
</evidence>
<proteinExistence type="inferred from homology"/>
<evidence type="ECO:0000313" key="12">
    <source>
        <dbReference type="Proteomes" id="UP001652338"/>
    </source>
</evidence>
<dbReference type="EC" id="3.4.11.-" evidence="10"/>
<keyword evidence="6 9" id="KW-0378">Hydrolase</keyword>
<dbReference type="SUPFAM" id="SSF53187">
    <property type="entry name" value="Zn-dependent exopeptidases"/>
    <property type="match status" value="1"/>
</dbReference>
<comment type="similarity">
    <text evidence="2 9">Belongs to the peptidase M18 family.</text>
</comment>
<dbReference type="CDD" id="cd05658">
    <property type="entry name" value="M18_DAP"/>
    <property type="match status" value="1"/>
</dbReference>
<gene>
    <name evidence="11" type="ORF">OCV47_02245</name>
</gene>
<comment type="cofactor">
    <cofactor evidence="1 10">
        <name>Zn(2+)</name>
        <dbReference type="ChEBI" id="CHEBI:29105"/>
    </cofactor>
</comment>
<keyword evidence="7 9" id="KW-0862">Zinc</keyword>
<name>A0ABT2SI62_9FIRM</name>
<keyword evidence="5 9" id="KW-0479">Metal-binding</keyword>
<evidence type="ECO:0000256" key="6">
    <source>
        <dbReference type="ARBA" id="ARBA00022801"/>
    </source>
</evidence>
<dbReference type="Pfam" id="PF02127">
    <property type="entry name" value="Peptidase_M18"/>
    <property type="match status" value="1"/>
</dbReference>
<organism evidence="11 12">
    <name type="scientific">Muricoprocola aceti</name>
    <dbReference type="NCBI Taxonomy" id="2981772"/>
    <lineage>
        <taxon>Bacteria</taxon>
        <taxon>Bacillati</taxon>
        <taxon>Bacillota</taxon>
        <taxon>Clostridia</taxon>
        <taxon>Lachnospirales</taxon>
        <taxon>Lachnospiraceae</taxon>
        <taxon>Muricoprocola</taxon>
    </lineage>
</organism>
<dbReference type="InterPro" id="IPR023358">
    <property type="entry name" value="Peptidase_M18_dom2"/>
</dbReference>
<dbReference type="NCBIfam" id="NF002759">
    <property type="entry name" value="PRK02813.1"/>
    <property type="match status" value="1"/>
</dbReference>
<protein>
    <recommendedName>
        <fullName evidence="10">M18 family aminopeptidase</fullName>
        <ecNumber evidence="10">3.4.11.-</ecNumber>
    </recommendedName>
</protein>
<keyword evidence="8 9" id="KW-0482">Metalloprotease</keyword>
<keyword evidence="3 9" id="KW-0031">Aminopeptidase</keyword>
<evidence type="ECO:0000256" key="4">
    <source>
        <dbReference type="ARBA" id="ARBA00022670"/>
    </source>
</evidence>
<dbReference type="InterPro" id="IPR001948">
    <property type="entry name" value="Peptidase_M18"/>
</dbReference>
<sequence>MKKTAEKLIAFIKESPDAFHAAAAVSERLEEKGYQKLAEKDHWSLEAGKGYYVTRNESAVIAFRMPEKEITGYQIMASHSDSPAFKIKERPEMVIDGHYVKLNVEKYGGMLMAPWFDRPLSVSGRVMVKETTPDGRKKMVSKLVNIDRDLLLIPSLAIHMNREVNGGYNYNAQKDMLPLMSCGCEPGQFQKLVAEAAGVKEGDICAQELFLYSRSQGSIWGAEEEFISSGRLDDLQCAYAGLMGFLESGDHRLKEMDGSVYDTWQAGGVVPVYCMLDNEEVGSGTKQGAASTFLKDVLTRINLAAGGSEEEYLRALAGSFMVSADNAHALHPNYADKTDPTNHPFMNQGIVIKHSANQKYTTDAVSAAVYRSICEAAEVPVQDFFNRSDMPGGSTLGNIANTQTPMNTVDIGLPQLAMHSVYETAGVKDTEYLIRATTLFYLSNVAELLQ</sequence>
<evidence type="ECO:0000256" key="10">
    <source>
        <dbReference type="RuleBase" id="RU004387"/>
    </source>
</evidence>
<evidence type="ECO:0000313" key="11">
    <source>
        <dbReference type="EMBL" id="MCU6724187.1"/>
    </source>
</evidence>
<dbReference type="SUPFAM" id="SSF101821">
    <property type="entry name" value="Aminopeptidase/glucanase lid domain"/>
    <property type="match status" value="1"/>
</dbReference>
<dbReference type="Gene3D" id="3.40.630.10">
    <property type="entry name" value="Zn peptidases"/>
    <property type="match status" value="1"/>
</dbReference>
<evidence type="ECO:0000256" key="9">
    <source>
        <dbReference type="RuleBase" id="RU004386"/>
    </source>
</evidence>
<comment type="caution">
    <text evidence="11">The sequence shown here is derived from an EMBL/GenBank/DDBJ whole genome shotgun (WGS) entry which is preliminary data.</text>
</comment>
<keyword evidence="12" id="KW-1185">Reference proteome</keyword>
<evidence type="ECO:0000256" key="2">
    <source>
        <dbReference type="ARBA" id="ARBA00008290"/>
    </source>
</evidence>
<accession>A0ABT2SI62</accession>
<reference evidence="11 12" key="1">
    <citation type="journal article" date="2021" name="ISME Commun">
        <title>Automated analysis of genomic sequences facilitates high-throughput and comprehensive description of bacteria.</title>
        <authorList>
            <person name="Hitch T.C.A."/>
        </authorList>
    </citation>
    <scope>NUCLEOTIDE SEQUENCE [LARGE SCALE GENOMIC DNA]</scope>
    <source>
        <strain evidence="11 12">Sanger_29</strain>
    </source>
</reference>
<dbReference type="PANTHER" id="PTHR28570">
    <property type="entry name" value="ASPARTYL AMINOPEPTIDASE"/>
    <property type="match status" value="1"/>
</dbReference>
<evidence type="ECO:0000256" key="3">
    <source>
        <dbReference type="ARBA" id="ARBA00022438"/>
    </source>
</evidence>
<dbReference type="PANTHER" id="PTHR28570:SF3">
    <property type="entry name" value="ASPARTYL AMINOPEPTIDASE"/>
    <property type="match status" value="1"/>
</dbReference>
<dbReference type="Gene3D" id="2.30.250.10">
    <property type="entry name" value="Aminopeptidase i, Domain 2"/>
    <property type="match status" value="1"/>
</dbReference>
<evidence type="ECO:0000256" key="7">
    <source>
        <dbReference type="ARBA" id="ARBA00022833"/>
    </source>
</evidence>